<dbReference type="EMBL" id="JBBPFD010000010">
    <property type="protein sequence ID" value="KAK7910079.1"/>
    <property type="molecule type" value="Genomic_DNA"/>
</dbReference>
<keyword evidence="2" id="KW-0297">G-protein coupled receptor</keyword>
<dbReference type="GO" id="GO:0070915">
    <property type="term" value="F:lysophosphatidic acid receptor activity"/>
    <property type="evidence" value="ECO:0007669"/>
    <property type="project" value="TreeGrafter"/>
</dbReference>
<keyword evidence="8" id="KW-1185">Reference proteome</keyword>
<sequence>MEILITIGSNIGMFSLKDQKSVLLGIGRDLYHIGVTGGMCIHCLTCVDRYLAVVHPITGKDMAVNLSSNITEKICQYMVIEVMVTVWAIFYLVFAPIFLYVLYEGYKRMKAQQSPLSHADVFTFTIITMEILTTIGSNIGMFSVKDQKSVAMRIGRDLYNIGVMGAMCIHCLTCVDRYLAVVHPITYLRLKRRGGVMIRNIGIIGAWLYSVGVQNIRHIMTDNSIFIMNLCLSFLPVALVSFCSASVLFVLIRPKPGEKLSEELTN</sequence>
<evidence type="ECO:0000256" key="6">
    <source>
        <dbReference type="SAM" id="Phobius"/>
    </source>
</evidence>
<evidence type="ECO:0000256" key="2">
    <source>
        <dbReference type="ARBA" id="ARBA00023040"/>
    </source>
</evidence>
<organism evidence="7 8">
    <name type="scientific">Mugilogobius chulae</name>
    <name type="common">yellowstripe goby</name>
    <dbReference type="NCBI Taxonomy" id="88201"/>
    <lineage>
        <taxon>Eukaryota</taxon>
        <taxon>Metazoa</taxon>
        <taxon>Chordata</taxon>
        <taxon>Craniata</taxon>
        <taxon>Vertebrata</taxon>
        <taxon>Euteleostomi</taxon>
        <taxon>Actinopterygii</taxon>
        <taxon>Neopterygii</taxon>
        <taxon>Teleostei</taxon>
        <taxon>Neoteleostei</taxon>
        <taxon>Acanthomorphata</taxon>
        <taxon>Gobiaria</taxon>
        <taxon>Gobiiformes</taxon>
        <taxon>Gobioidei</taxon>
        <taxon>Gobiidae</taxon>
        <taxon>Gobionellinae</taxon>
        <taxon>Mugilogobius</taxon>
    </lineage>
</organism>
<keyword evidence="6" id="KW-0472">Membrane</keyword>
<feature type="transmembrane region" description="Helical" evidence="6">
    <location>
        <begin position="121"/>
        <end position="144"/>
    </location>
</feature>
<dbReference type="PANTHER" id="PTHR24232:SF41">
    <property type="entry name" value="LYSOPHOSPHATIDIC ACID RECEPTOR 4"/>
    <property type="match status" value="1"/>
</dbReference>
<keyword evidence="6" id="KW-0812">Transmembrane</keyword>
<evidence type="ECO:0000256" key="5">
    <source>
        <dbReference type="ARBA" id="ARBA00023224"/>
    </source>
</evidence>
<dbReference type="GO" id="GO:0007200">
    <property type="term" value="P:phospholipase C-activating G protein-coupled receptor signaling pathway"/>
    <property type="evidence" value="ECO:0007669"/>
    <property type="project" value="TreeGrafter"/>
</dbReference>
<dbReference type="GO" id="GO:0035025">
    <property type="term" value="P:positive regulation of Rho protein signal transduction"/>
    <property type="evidence" value="ECO:0007669"/>
    <property type="project" value="TreeGrafter"/>
</dbReference>
<reference evidence="8" key="1">
    <citation type="submission" date="2024-04" db="EMBL/GenBank/DDBJ databases">
        <title>Salinicola lusitanus LLJ914,a marine bacterium isolated from the Okinawa Trough.</title>
        <authorList>
            <person name="Li J."/>
        </authorList>
    </citation>
    <scope>NUCLEOTIDE SEQUENCE [LARGE SCALE GENOMIC DNA]</scope>
</reference>
<dbReference type="Gene3D" id="1.20.1070.10">
    <property type="entry name" value="Rhodopsin 7-helix transmembrane proteins"/>
    <property type="match status" value="1"/>
</dbReference>
<keyword evidence="6" id="KW-1133">Transmembrane helix</keyword>
<accession>A0AAW0NWE6</accession>
<keyword evidence="4" id="KW-0325">Glycoprotein</keyword>
<evidence type="ECO:0000256" key="1">
    <source>
        <dbReference type="ARBA" id="ARBA00004141"/>
    </source>
</evidence>
<dbReference type="AlphaFoldDB" id="A0AAW0NWE6"/>
<dbReference type="PANTHER" id="PTHR24232">
    <property type="entry name" value="G-PROTEIN COUPLED RECEPTOR"/>
    <property type="match status" value="1"/>
</dbReference>
<keyword evidence="3" id="KW-0675">Receptor</keyword>
<feature type="transmembrane region" description="Helical" evidence="6">
    <location>
        <begin position="77"/>
        <end position="101"/>
    </location>
</feature>
<dbReference type="Proteomes" id="UP001460270">
    <property type="component" value="Unassembled WGS sequence"/>
</dbReference>
<evidence type="ECO:0000256" key="4">
    <source>
        <dbReference type="ARBA" id="ARBA00023180"/>
    </source>
</evidence>
<keyword evidence="5" id="KW-0807">Transducer</keyword>
<evidence type="ECO:0000313" key="7">
    <source>
        <dbReference type="EMBL" id="KAK7910079.1"/>
    </source>
</evidence>
<gene>
    <name evidence="7" type="ORF">WMY93_014763</name>
</gene>
<feature type="transmembrane region" description="Helical" evidence="6">
    <location>
        <begin position="196"/>
        <end position="213"/>
    </location>
</feature>
<feature type="transmembrane region" description="Helical" evidence="6">
    <location>
        <begin position="225"/>
        <end position="252"/>
    </location>
</feature>
<comment type="caution">
    <text evidence="7">The sequence shown here is derived from an EMBL/GenBank/DDBJ whole genome shotgun (WGS) entry which is preliminary data.</text>
</comment>
<evidence type="ECO:0000256" key="3">
    <source>
        <dbReference type="ARBA" id="ARBA00023170"/>
    </source>
</evidence>
<name>A0AAW0NWE6_9GOBI</name>
<dbReference type="GO" id="GO:0005886">
    <property type="term" value="C:plasma membrane"/>
    <property type="evidence" value="ECO:0007669"/>
    <property type="project" value="TreeGrafter"/>
</dbReference>
<comment type="subcellular location">
    <subcellularLocation>
        <location evidence="1">Membrane</location>
        <topology evidence="1">Multi-pass membrane protein</topology>
    </subcellularLocation>
</comment>
<proteinExistence type="predicted"/>
<protein>
    <submittedName>
        <fullName evidence="7">Uncharacterized protein</fullName>
    </submittedName>
</protein>
<evidence type="ECO:0000313" key="8">
    <source>
        <dbReference type="Proteomes" id="UP001460270"/>
    </source>
</evidence>